<comment type="caution">
    <text evidence="2">The sequence shown here is derived from an EMBL/GenBank/DDBJ whole genome shotgun (WGS) entry which is preliminary data.</text>
</comment>
<evidence type="ECO:0000256" key="1">
    <source>
        <dbReference type="SAM" id="MobiDB-lite"/>
    </source>
</evidence>
<reference evidence="2" key="1">
    <citation type="submission" date="2020-09" db="EMBL/GenBank/DDBJ databases">
        <title>Genome-Enabled Discovery of Anthraquinone Biosynthesis in Senna tora.</title>
        <authorList>
            <person name="Kang S.-H."/>
            <person name="Pandey R.P."/>
            <person name="Lee C.-M."/>
            <person name="Sim J.-S."/>
            <person name="Jeong J.-T."/>
            <person name="Choi B.-S."/>
            <person name="Jung M."/>
            <person name="Ginzburg D."/>
            <person name="Zhao K."/>
            <person name="Won S.Y."/>
            <person name="Oh T.-J."/>
            <person name="Yu Y."/>
            <person name="Kim N.-H."/>
            <person name="Lee O.R."/>
            <person name="Lee T.-H."/>
            <person name="Bashyal P."/>
            <person name="Kim T.-S."/>
            <person name="Lee W.-H."/>
            <person name="Kawkins C."/>
            <person name="Kim C.-K."/>
            <person name="Kim J.S."/>
            <person name="Ahn B.O."/>
            <person name="Rhee S.Y."/>
            <person name="Sohng J.K."/>
        </authorList>
    </citation>
    <scope>NUCLEOTIDE SEQUENCE</scope>
    <source>
        <tissue evidence="2">Leaf</tissue>
    </source>
</reference>
<evidence type="ECO:0000313" key="2">
    <source>
        <dbReference type="EMBL" id="KAF7821134.1"/>
    </source>
</evidence>
<feature type="region of interest" description="Disordered" evidence="1">
    <location>
        <begin position="1"/>
        <end position="33"/>
    </location>
</feature>
<protein>
    <submittedName>
        <fullName evidence="2">Uncharacterized protein</fullName>
    </submittedName>
</protein>
<gene>
    <name evidence="2" type="ORF">G2W53_026589</name>
</gene>
<keyword evidence="3" id="KW-1185">Reference proteome</keyword>
<evidence type="ECO:0000313" key="3">
    <source>
        <dbReference type="Proteomes" id="UP000634136"/>
    </source>
</evidence>
<name>A0A834WLE4_9FABA</name>
<dbReference type="Proteomes" id="UP000634136">
    <property type="component" value="Unassembled WGS sequence"/>
</dbReference>
<dbReference type="EMBL" id="JAAIUW010000008">
    <property type="protein sequence ID" value="KAF7821134.1"/>
    <property type="molecule type" value="Genomic_DNA"/>
</dbReference>
<organism evidence="2 3">
    <name type="scientific">Senna tora</name>
    <dbReference type="NCBI Taxonomy" id="362788"/>
    <lineage>
        <taxon>Eukaryota</taxon>
        <taxon>Viridiplantae</taxon>
        <taxon>Streptophyta</taxon>
        <taxon>Embryophyta</taxon>
        <taxon>Tracheophyta</taxon>
        <taxon>Spermatophyta</taxon>
        <taxon>Magnoliopsida</taxon>
        <taxon>eudicotyledons</taxon>
        <taxon>Gunneridae</taxon>
        <taxon>Pentapetalae</taxon>
        <taxon>rosids</taxon>
        <taxon>fabids</taxon>
        <taxon>Fabales</taxon>
        <taxon>Fabaceae</taxon>
        <taxon>Caesalpinioideae</taxon>
        <taxon>Cassia clade</taxon>
        <taxon>Senna</taxon>
    </lineage>
</organism>
<sequence length="33" mass="3683">MGKRGVALHVRETTRSPLGSHLNPTHMARGRMQ</sequence>
<proteinExistence type="predicted"/>
<dbReference type="AlphaFoldDB" id="A0A834WLE4"/>
<accession>A0A834WLE4</accession>